<reference evidence="2 3" key="1">
    <citation type="submission" date="2021-01" db="EMBL/GenBank/DDBJ databases">
        <title>Actinoplanes sp. nov. LDG1-06 isolated from lichen.</title>
        <authorList>
            <person name="Saeng-In P."/>
            <person name="Phongsopitanun W."/>
            <person name="Kanchanasin P."/>
            <person name="Yuki M."/>
            <person name="Kudo T."/>
            <person name="Ohkuma M."/>
            <person name="Tanasupawat S."/>
        </authorList>
    </citation>
    <scope>NUCLEOTIDE SEQUENCE [LARGE SCALE GENOMIC DNA]</scope>
    <source>
        <strain evidence="2 3">LDG1-06</strain>
    </source>
</reference>
<accession>A0ABS2AKM5</accession>
<evidence type="ECO:0000259" key="1">
    <source>
        <dbReference type="Pfam" id="PF18588"/>
    </source>
</evidence>
<keyword evidence="3" id="KW-1185">Reference proteome</keyword>
<evidence type="ECO:0000313" key="2">
    <source>
        <dbReference type="EMBL" id="MBM2620345.1"/>
    </source>
</evidence>
<dbReference type="Proteomes" id="UP000632138">
    <property type="component" value="Unassembled WGS sequence"/>
</dbReference>
<feature type="domain" description="Polysaccharide biosynthesis enzyme WcbI" evidence="1">
    <location>
        <begin position="29"/>
        <end position="225"/>
    </location>
</feature>
<comment type="caution">
    <text evidence="2">The sequence shown here is derived from an EMBL/GenBank/DDBJ whole genome shotgun (WGS) entry which is preliminary data.</text>
</comment>
<gene>
    <name evidence="2" type="ORF">JIG36_33025</name>
</gene>
<organism evidence="2 3">
    <name type="scientific">Paractinoplanes ovalisporus</name>
    <dbReference type="NCBI Taxonomy" id="2810368"/>
    <lineage>
        <taxon>Bacteria</taxon>
        <taxon>Bacillati</taxon>
        <taxon>Actinomycetota</taxon>
        <taxon>Actinomycetes</taxon>
        <taxon>Micromonosporales</taxon>
        <taxon>Micromonosporaceae</taxon>
        <taxon>Paractinoplanes</taxon>
    </lineage>
</organism>
<proteinExistence type="predicted"/>
<protein>
    <recommendedName>
        <fullName evidence="1">Polysaccharide biosynthesis enzyme WcbI domain-containing protein</fullName>
    </recommendedName>
</protein>
<dbReference type="InterPro" id="IPR041307">
    <property type="entry name" value="WcbI"/>
</dbReference>
<evidence type="ECO:0000313" key="3">
    <source>
        <dbReference type="Proteomes" id="UP000632138"/>
    </source>
</evidence>
<dbReference type="RefSeq" id="WP_203380329.1">
    <property type="nucleotide sequence ID" value="NZ_JAENHP010000014.1"/>
</dbReference>
<name>A0ABS2AKM5_9ACTN</name>
<dbReference type="Pfam" id="PF18588">
    <property type="entry name" value="WcbI"/>
    <property type="match status" value="1"/>
</dbReference>
<sequence length="303" mass="33163">MATAQPDPRTRHYGVFYGLDEPDDGGPLVLVVGNCQAESLRLMLDGGGVSTVRIPPVHELVEADLPHLARWLARTTLLVTQPIRDNYRGLPLGSAQLREPLGRGARTLRVPVIRFAGLYPAHAIVRPPSDPGLVPPVVAYHDLRTLADAAGLRLRPRLDPSAVREIAVHSLDQLRARETAHDTVVVSDLFAAPSFEQMRTLNHPGNPVWAALAARVRAALGLSEHTVDPGRPLLDSVHAPREAAVLEAWGLDEPERPHWVVDGRVVETEAVREAHRHFYERHPDAVRAGLDRHADALRLLGAA</sequence>
<dbReference type="EMBL" id="JAENHP010000014">
    <property type="protein sequence ID" value="MBM2620345.1"/>
    <property type="molecule type" value="Genomic_DNA"/>
</dbReference>
<dbReference type="Gene3D" id="3.40.50.12080">
    <property type="match status" value="1"/>
</dbReference>